<protein>
    <submittedName>
        <fullName evidence="1">Uncharacterized protein</fullName>
    </submittedName>
</protein>
<reference evidence="1" key="1">
    <citation type="submission" date="2025-08" db="UniProtKB">
        <authorList>
            <consortium name="Ensembl"/>
        </authorList>
    </citation>
    <scope>IDENTIFICATION</scope>
</reference>
<proteinExistence type="predicted"/>
<dbReference type="AlphaFoldDB" id="A0A8C6HMD7"/>
<accession>A0A8C6HMD7</accession>
<evidence type="ECO:0000313" key="2">
    <source>
        <dbReference type="Proteomes" id="UP000694415"/>
    </source>
</evidence>
<dbReference type="Proteomes" id="UP000694415">
    <property type="component" value="Unplaced"/>
</dbReference>
<sequence>MQTPGCGFSPSKAQAHCATPLCIYLNQMFKRGNSRHPTSGGGGIPFQCFTDNGVPERFCAKAPLHSFLFCSTFCQSQNQPFGPRSCDPLLSKEYGSLMRTLQRITPTLCANFIFKLFLAVLQ</sequence>
<keyword evidence="2" id="KW-1185">Reference proteome</keyword>
<name>A0A8C6HMD7_MUSSI</name>
<reference evidence="1" key="2">
    <citation type="submission" date="2025-09" db="UniProtKB">
        <authorList>
            <consortium name="Ensembl"/>
        </authorList>
    </citation>
    <scope>IDENTIFICATION</scope>
</reference>
<organism evidence="1 2">
    <name type="scientific">Mus spicilegus</name>
    <name type="common">Mound-building mouse</name>
    <dbReference type="NCBI Taxonomy" id="10103"/>
    <lineage>
        <taxon>Eukaryota</taxon>
        <taxon>Metazoa</taxon>
        <taxon>Chordata</taxon>
        <taxon>Craniata</taxon>
        <taxon>Vertebrata</taxon>
        <taxon>Euteleostomi</taxon>
        <taxon>Mammalia</taxon>
        <taxon>Eutheria</taxon>
        <taxon>Euarchontoglires</taxon>
        <taxon>Glires</taxon>
        <taxon>Rodentia</taxon>
        <taxon>Myomorpha</taxon>
        <taxon>Muroidea</taxon>
        <taxon>Muridae</taxon>
        <taxon>Murinae</taxon>
        <taxon>Mus</taxon>
        <taxon>Mus</taxon>
    </lineage>
</organism>
<dbReference type="Ensembl" id="ENSMSIT00000029807.1">
    <property type="protein sequence ID" value="ENSMSIP00000023641.1"/>
    <property type="gene ID" value="ENSMSIG00000020019.1"/>
</dbReference>
<evidence type="ECO:0000313" key="1">
    <source>
        <dbReference type="Ensembl" id="ENSMSIP00000023641.1"/>
    </source>
</evidence>